<evidence type="ECO:0000313" key="3">
    <source>
        <dbReference type="Proteomes" id="UP001596222"/>
    </source>
</evidence>
<evidence type="ECO:0000313" key="2">
    <source>
        <dbReference type="EMBL" id="MFC5144104.1"/>
    </source>
</evidence>
<dbReference type="RefSeq" id="WP_382037737.1">
    <property type="nucleotide sequence ID" value="NZ_JBHSKJ010000002.1"/>
</dbReference>
<organism evidence="2 3">
    <name type="scientific">Streptomyces aureoversilis</name>
    <dbReference type="NCBI Taxonomy" id="67277"/>
    <lineage>
        <taxon>Bacteria</taxon>
        <taxon>Bacillati</taxon>
        <taxon>Actinomycetota</taxon>
        <taxon>Actinomycetes</taxon>
        <taxon>Kitasatosporales</taxon>
        <taxon>Streptomycetaceae</taxon>
        <taxon>Streptomyces</taxon>
    </lineage>
</organism>
<accession>A0ABV9ZXG7</accession>
<evidence type="ECO:0000256" key="1">
    <source>
        <dbReference type="SAM" id="MobiDB-lite"/>
    </source>
</evidence>
<dbReference type="Proteomes" id="UP001596222">
    <property type="component" value="Unassembled WGS sequence"/>
</dbReference>
<protein>
    <submittedName>
        <fullName evidence="2">Uncharacterized protein</fullName>
    </submittedName>
</protein>
<name>A0ABV9ZXG7_9ACTN</name>
<comment type="caution">
    <text evidence="2">The sequence shown here is derived from an EMBL/GenBank/DDBJ whole genome shotgun (WGS) entry which is preliminary data.</text>
</comment>
<gene>
    <name evidence="2" type="ORF">ACFPP6_05315</name>
</gene>
<sequence>MAGAGQPEGLGALAGADVEDAQPPADGIAGAYLLVELAGDELLPDGVP</sequence>
<proteinExistence type="predicted"/>
<dbReference type="EMBL" id="JBHSKJ010000002">
    <property type="protein sequence ID" value="MFC5144104.1"/>
    <property type="molecule type" value="Genomic_DNA"/>
</dbReference>
<reference evidence="3" key="1">
    <citation type="journal article" date="2019" name="Int. J. Syst. Evol. Microbiol.">
        <title>The Global Catalogue of Microorganisms (GCM) 10K type strain sequencing project: providing services to taxonomists for standard genome sequencing and annotation.</title>
        <authorList>
            <consortium name="The Broad Institute Genomics Platform"/>
            <consortium name="The Broad Institute Genome Sequencing Center for Infectious Disease"/>
            <person name="Wu L."/>
            <person name="Ma J."/>
        </authorList>
    </citation>
    <scope>NUCLEOTIDE SEQUENCE [LARGE SCALE GENOMIC DNA]</scope>
    <source>
        <strain evidence="3">CGMCC 4.1641</strain>
    </source>
</reference>
<feature type="region of interest" description="Disordered" evidence="1">
    <location>
        <begin position="1"/>
        <end position="21"/>
    </location>
</feature>
<keyword evidence="3" id="KW-1185">Reference proteome</keyword>